<keyword evidence="2" id="KW-1185">Reference proteome</keyword>
<dbReference type="Proteomes" id="UP000276133">
    <property type="component" value="Unassembled WGS sequence"/>
</dbReference>
<reference evidence="1 2" key="1">
    <citation type="journal article" date="2018" name="Sci. Rep.">
        <title>Genomic signatures of local adaptation to the degree of environmental predictability in rotifers.</title>
        <authorList>
            <person name="Franch-Gras L."/>
            <person name="Hahn C."/>
            <person name="Garcia-Roger E.M."/>
            <person name="Carmona M.J."/>
            <person name="Serra M."/>
            <person name="Gomez A."/>
        </authorList>
    </citation>
    <scope>NUCLEOTIDE SEQUENCE [LARGE SCALE GENOMIC DNA]</scope>
    <source>
        <strain evidence="1">HYR1</strain>
    </source>
</reference>
<dbReference type="AlphaFoldDB" id="A0A3M7PXU9"/>
<gene>
    <name evidence="1" type="ORF">BpHYR1_019722</name>
</gene>
<name>A0A3M7PXU9_BRAPC</name>
<comment type="caution">
    <text evidence="1">The sequence shown here is derived from an EMBL/GenBank/DDBJ whole genome shotgun (WGS) entry which is preliminary data.</text>
</comment>
<dbReference type="EMBL" id="REGN01008290">
    <property type="protein sequence ID" value="RNA03947.1"/>
    <property type="molecule type" value="Genomic_DNA"/>
</dbReference>
<protein>
    <submittedName>
        <fullName evidence="1">Uncharacterized protein</fullName>
    </submittedName>
</protein>
<accession>A0A3M7PXU9</accession>
<evidence type="ECO:0000313" key="1">
    <source>
        <dbReference type="EMBL" id="RNA03947.1"/>
    </source>
</evidence>
<sequence length="119" mass="13486">MIRKNFQIAEFFFSLVLNTFFTLEIILAKESHLCSSGMHANYLIHRDRAVYDLFLMIDKSFDFFNFSSTAKQRHSLMVSSAPILATISPSGDIDIISTLLWCPIKSAIGVMSGYRHTVS</sequence>
<evidence type="ECO:0000313" key="2">
    <source>
        <dbReference type="Proteomes" id="UP000276133"/>
    </source>
</evidence>
<proteinExistence type="predicted"/>
<organism evidence="1 2">
    <name type="scientific">Brachionus plicatilis</name>
    <name type="common">Marine rotifer</name>
    <name type="synonym">Brachionus muelleri</name>
    <dbReference type="NCBI Taxonomy" id="10195"/>
    <lineage>
        <taxon>Eukaryota</taxon>
        <taxon>Metazoa</taxon>
        <taxon>Spiralia</taxon>
        <taxon>Gnathifera</taxon>
        <taxon>Rotifera</taxon>
        <taxon>Eurotatoria</taxon>
        <taxon>Monogononta</taxon>
        <taxon>Pseudotrocha</taxon>
        <taxon>Ploima</taxon>
        <taxon>Brachionidae</taxon>
        <taxon>Brachionus</taxon>
    </lineage>
</organism>